<dbReference type="PATRIC" id="fig|1423726.3.peg.545"/>
<dbReference type="Pfam" id="PF12698">
    <property type="entry name" value="ABC2_membrane_3"/>
    <property type="match status" value="1"/>
</dbReference>
<reference evidence="7 8" key="1">
    <citation type="journal article" date="2015" name="Genome Announc.">
        <title>Expanding the biotechnology potential of lactobacilli through comparative genomics of 213 strains and associated genera.</title>
        <authorList>
            <person name="Sun Z."/>
            <person name="Harris H.M."/>
            <person name="McCann A."/>
            <person name="Guo C."/>
            <person name="Argimon S."/>
            <person name="Zhang W."/>
            <person name="Yang X."/>
            <person name="Jeffery I.B."/>
            <person name="Cooney J.C."/>
            <person name="Kagawa T.F."/>
            <person name="Liu W."/>
            <person name="Song Y."/>
            <person name="Salvetti E."/>
            <person name="Wrobel A."/>
            <person name="Rasinkangas P."/>
            <person name="Parkhill J."/>
            <person name="Rea M.C."/>
            <person name="O'Sullivan O."/>
            <person name="Ritari J."/>
            <person name="Douillard F.P."/>
            <person name="Paul Ross R."/>
            <person name="Yang R."/>
            <person name="Briner A.E."/>
            <person name="Felis G.E."/>
            <person name="de Vos W.M."/>
            <person name="Barrangou R."/>
            <person name="Klaenhammer T.R."/>
            <person name="Caufield P.W."/>
            <person name="Cui Y."/>
            <person name="Zhang H."/>
            <person name="O'Toole P.W."/>
        </authorList>
    </citation>
    <scope>NUCLEOTIDE SEQUENCE [LARGE SCALE GENOMIC DNA]</scope>
    <source>
        <strain evidence="7 8">DSM 20003</strain>
    </source>
</reference>
<organism evidence="7 8">
    <name type="scientific">Loigolactobacillus bifermentans DSM 20003</name>
    <dbReference type="NCBI Taxonomy" id="1423726"/>
    <lineage>
        <taxon>Bacteria</taxon>
        <taxon>Bacillati</taxon>
        <taxon>Bacillota</taxon>
        <taxon>Bacilli</taxon>
        <taxon>Lactobacillales</taxon>
        <taxon>Lactobacillaceae</taxon>
        <taxon>Loigolactobacillus</taxon>
    </lineage>
</organism>
<accession>A0A0R1GKA3</accession>
<feature type="transmembrane region" description="Helical" evidence="5">
    <location>
        <begin position="20"/>
        <end position="37"/>
    </location>
</feature>
<dbReference type="InterPro" id="IPR051784">
    <property type="entry name" value="Nod_factor_ABC_transporter"/>
</dbReference>
<dbReference type="PANTHER" id="PTHR43229">
    <property type="entry name" value="NODULATION PROTEIN J"/>
    <property type="match status" value="1"/>
</dbReference>
<dbReference type="PANTHER" id="PTHR43229:SF2">
    <property type="entry name" value="NODULATION PROTEIN J"/>
    <property type="match status" value="1"/>
</dbReference>
<keyword evidence="4 5" id="KW-0472">Membrane</keyword>
<dbReference type="RefSeq" id="WP_057904959.1">
    <property type="nucleotide sequence ID" value="NZ_AZDA01000091.1"/>
</dbReference>
<comment type="subcellular location">
    <subcellularLocation>
        <location evidence="1">Membrane</location>
        <topology evidence="1">Multi-pass membrane protein</topology>
    </subcellularLocation>
</comment>
<dbReference type="OrthoDB" id="162334at2"/>
<protein>
    <submittedName>
        <fullName evidence="7">ABC transporter, integral membrane protein</fullName>
    </submittedName>
</protein>
<evidence type="ECO:0000313" key="7">
    <source>
        <dbReference type="EMBL" id="KRK34518.1"/>
    </source>
</evidence>
<keyword evidence="3 5" id="KW-1133">Transmembrane helix</keyword>
<name>A0A0R1GKA3_9LACO</name>
<evidence type="ECO:0000256" key="3">
    <source>
        <dbReference type="ARBA" id="ARBA00022989"/>
    </source>
</evidence>
<feature type="transmembrane region" description="Helical" evidence="5">
    <location>
        <begin position="101"/>
        <end position="129"/>
    </location>
</feature>
<dbReference type="GO" id="GO:0140359">
    <property type="term" value="F:ABC-type transporter activity"/>
    <property type="evidence" value="ECO:0007669"/>
    <property type="project" value="InterPro"/>
</dbReference>
<evidence type="ECO:0000313" key="8">
    <source>
        <dbReference type="Proteomes" id="UP000051461"/>
    </source>
</evidence>
<dbReference type="InterPro" id="IPR013525">
    <property type="entry name" value="ABC2_TM"/>
</dbReference>
<feature type="transmembrane region" description="Helical" evidence="5">
    <location>
        <begin position="257"/>
        <end position="275"/>
    </location>
</feature>
<dbReference type="GO" id="GO:0016020">
    <property type="term" value="C:membrane"/>
    <property type="evidence" value="ECO:0007669"/>
    <property type="project" value="UniProtKB-SubCell"/>
</dbReference>
<keyword evidence="8" id="KW-1185">Reference proteome</keyword>
<evidence type="ECO:0000259" key="6">
    <source>
        <dbReference type="Pfam" id="PF12698"/>
    </source>
</evidence>
<proteinExistence type="predicted"/>
<feature type="transmembrane region" description="Helical" evidence="5">
    <location>
        <begin position="175"/>
        <end position="193"/>
    </location>
</feature>
<feature type="domain" description="ABC-2 type transporter transmembrane" evidence="6">
    <location>
        <begin position="56"/>
        <end position="267"/>
    </location>
</feature>
<comment type="caution">
    <text evidence="7">The sequence shown here is derived from an EMBL/GenBank/DDBJ whole genome shotgun (WGS) entry which is preliminary data.</text>
</comment>
<dbReference type="Proteomes" id="UP000051461">
    <property type="component" value="Unassembled WGS sequence"/>
</dbReference>
<sequence>MLALTKRHLLLYWRNRSGVLFSVLGALIAFVLYLVFLKHSMQQQWRHLPASAKLLDSWLIGGTLAIASITTTLSALNQMVADRENQVQLDLRQTDGGPLRLTLSYFASATLIGFGMQILLFGIMLGYFHVQDQLTMNWPQVGQLLGLMLLGALLATALNALLLQQIHRLSSLTSLSTVIGTAAGFLVGCYLPIGSLPHFAQLLVKLTPASYLAALSRQVLLQPQLHSTFAHHTGARHHFEQQMGVRLHWTTLLTTQQMLLVLLAILVIAYLGALVPQLRRSHR</sequence>
<keyword evidence="2 5" id="KW-0812">Transmembrane</keyword>
<feature type="transmembrane region" description="Helical" evidence="5">
    <location>
        <begin position="141"/>
        <end position="163"/>
    </location>
</feature>
<dbReference type="EMBL" id="AZDA01000091">
    <property type="protein sequence ID" value="KRK34518.1"/>
    <property type="molecule type" value="Genomic_DNA"/>
</dbReference>
<dbReference type="AlphaFoldDB" id="A0A0R1GKA3"/>
<feature type="transmembrane region" description="Helical" evidence="5">
    <location>
        <begin position="57"/>
        <end position="80"/>
    </location>
</feature>
<evidence type="ECO:0000256" key="4">
    <source>
        <dbReference type="ARBA" id="ARBA00023136"/>
    </source>
</evidence>
<evidence type="ECO:0000256" key="1">
    <source>
        <dbReference type="ARBA" id="ARBA00004141"/>
    </source>
</evidence>
<evidence type="ECO:0000256" key="2">
    <source>
        <dbReference type="ARBA" id="ARBA00022692"/>
    </source>
</evidence>
<evidence type="ECO:0000256" key="5">
    <source>
        <dbReference type="SAM" id="Phobius"/>
    </source>
</evidence>
<dbReference type="STRING" id="1423726.FC07_GL000529"/>
<gene>
    <name evidence="7" type="ORF">FC07_GL000529</name>
</gene>